<evidence type="ECO:0000313" key="2">
    <source>
        <dbReference type="EMBL" id="CAI9759335.1"/>
    </source>
</evidence>
<reference evidence="2" key="1">
    <citation type="submission" date="2023-05" db="EMBL/GenBank/DDBJ databases">
        <authorList>
            <person name="Huff M."/>
        </authorList>
    </citation>
    <scope>NUCLEOTIDE SEQUENCE</scope>
</reference>
<accession>A0AAD1YYA1</accession>
<dbReference type="Pfam" id="PF13966">
    <property type="entry name" value="zf-RVT"/>
    <property type="match status" value="1"/>
</dbReference>
<sequence>MKIPLTAHGREDRMYWIHDKKGTYSVRSGYKLVMADSFKHSHTTIESFWNKIWRYKILAKVRNLIWRASLNVLPTTDQLRAKRVDVDSHCPVCLMHEESVLHVFVPCEFAEKVWETVGVASSPLLAANFKDSLTATLKNHHQDQEIIAMLCWVIWMNRNETVLNTKSFTVLKVVTIAKNFLQQWQDANQPPSKPAANSNRPELVKWKPPTTSSLKLNIDAAIFEDQGKAGLGLVIRND</sequence>
<dbReference type="Proteomes" id="UP000834106">
    <property type="component" value="Chromosome 4"/>
</dbReference>
<dbReference type="AlphaFoldDB" id="A0AAD1YYA1"/>
<organism evidence="2 3">
    <name type="scientific">Fraxinus pennsylvanica</name>
    <dbReference type="NCBI Taxonomy" id="56036"/>
    <lineage>
        <taxon>Eukaryota</taxon>
        <taxon>Viridiplantae</taxon>
        <taxon>Streptophyta</taxon>
        <taxon>Embryophyta</taxon>
        <taxon>Tracheophyta</taxon>
        <taxon>Spermatophyta</taxon>
        <taxon>Magnoliopsida</taxon>
        <taxon>eudicotyledons</taxon>
        <taxon>Gunneridae</taxon>
        <taxon>Pentapetalae</taxon>
        <taxon>asterids</taxon>
        <taxon>lamiids</taxon>
        <taxon>Lamiales</taxon>
        <taxon>Oleaceae</taxon>
        <taxon>Oleeae</taxon>
        <taxon>Fraxinus</taxon>
    </lineage>
</organism>
<evidence type="ECO:0000313" key="3">
    <source>
        <dbReference type="Proteomes" id="UP000834106"/>
    </source>
</evidence>
<dbReference type="PANTHER" id="PTHR47074">
    <property type="entry name" value="BNAC02G40300D PROTEIN"/>
    <property type="match status" value="1"/>
</dbReference>
<gene>
    <name evidence="2" type="ORF">FPE_LOCUS6765</name>
</gene>
<feature type="domain" description="Reverse transcriptase zinc-binding" evidence="1">
    <location>
        <begin position="24"/>
        <end position="114"/>
    </location>
</feature>
<evidence type="ECO:0000259" key="1">
    <source>
        <dbReference type="Pfam" id="PF13966"/>
    </source>
</evidence>
<protein>
    <recommendedName>
        <fullName evidence="1">Reverse transcriptase zinc-binding domain-containing protein</fullName>
    </recommendedName>
</protein>
<dbReference type="EMBL" id="OU503039">
    <property type="protein sequence ID" value="CAI9759335.1"/>
    <property type="molecule type" value="Genomic_DNA"/>
</dbReference>
<dbReference type="PANTHER" id="PTHR47074:SF48">
    <property type="entry name" value="POLYNUCLEOTIDYL TRANSFERASE, RIBONUCLEASE H-LIKE SUPERFAMILY PROTEIN"/>
    <property type="match status" value="1"/>
</dbReference>
<dbReference type="InterPro" id="IPR052929">
    <property type="entry name" value="RNase_H-like_EbsB-rel"/>
</dbReference>
<proteinExistence type="predicted"/>
<dbReference type="InterPro" id="IPR026960">
    <property type="entry name" value="RVT-Znf"/>
</dbReference>
<name>A0AAD1YYA1_9LAMI</name>
<keyword evidence="3" id="KW-1185">Reference proteome</keyword>